<dbReference type="EMBL" id="JAAVVJ010000005">
    <property type="protein sequence ID" value="KAF7223277.1"/>
    <property type="molecule type" value="Genomic_DNA"/>
</dbReference>
<evidence type="ECO:0000313" key="6">
    <source>
        <dbReference type="Proteomes" id="UP000694548"/>
    </source>
</evidence>
<dbReference type="Ensembl" id="ENSNFUT00015036911.1">
    <property type="protein sequence ID" value="ENSNFUP00015035344.1"/>
    <property type="gene ID" value="ENSNFUG00015017181.1"/>
</dbReference>
<dbReference type="InterPro" id="IPR012677">
    <property type="entry name" value="Nucleotide-bd_a/b_plait_sf"/>
</dbReference>
<reference evidence="5" key="2">
    <citation type="submission" date="2025-05" db="UniProtKB">
        <authorList>
            <consortium name="Ensembl"/>
        </authorList>
    </citation>
    <scope>IDENTIFICATION</scope>
</reference>
<feature type="domain" description="RRM" evidence="1">
    <location>
        <begin position="168"/>
        <end position="236"/>
    </location>
</feature>
<evidence type="ECO:0000313" key="2">
    <source>
        <dbReference type="EMBL" id="KAF7223277.1"/>
    </source>
</evidence>
<evidence type="ECO:0000313" key="5">
    <source>
        <dbReference type="Ensembl" id="ENSNFUP00015035344.1"/>
    </source>
</evidence>
<accession>A0A8C6MKW1</accession>
<dbReference type="GeneTree" id="ENSGT00940000162035"/>
<dbReference type="KEGG" id="nfu:107395859"/>
<dbReference type="Proteomes" id="UP000694548">
    <property type="component" value="Unassembled WGS sequence"/>
</dbReference>
<dbReference type="Pfam" id="PF23085">
    <property type="entry name" value="RRM_PARP14_3"/>
    <property type="match status" value="2"/>
</dbReference>
<evidence type="ECO:0000259" key="1">
    <source>
        <dbReference type="SMART" id="SM00360"/>
    </source>
</evidence>
<keyword evidence="6" id="KW-1185">Reference proteome</keyword>
<dbReference type="GO" id="GO:0003723">
    <property type="term" value="F:RNA binding"/>
    <property type="evidence" value="ECO:0007669"/>
    <property type="project" value="InterPro"/>
</dbReference>
<sequence length="642" mass="71664">MSVESPEDRTVEVLQLPEGLDEELLFLYFENKRRSGGGPLESLKRKDNHAVLVFEEAEAAARVLSKGHHVLLNTELSVRKSPSKDKRRLLLRGTNPDTNTEMIELYVENMMDLNVTDYTLVTWPGRDFILIHLSQPFSKDFQSLSTKISKRTLDGAMVTLEQMEQTDSIIVENLHPGTTPDLLTLYFESERGGSQMVKNVTVLSEGTAKVSFADYDSVDSVLDLPHQLNNAELVVKPYFDFLQAAQSSADQDVNIDSQEVLEDNSEEVNNVQMQTSPLLAGADQSSLAWTSDIFDSASPTASEALAADVAAEQEVVEVMEGQDEETETPSCHIPITDPIKMALFQNSSFQQDMQKANPSVSIEIKDGGLHIASPDRGHLQQLKDTISQFIRDMKETQFTLEVEKAEFLARKDVKERLLQTINTTVSRTLYSVSDSTVTVASLSQNTADQACAFLKSQVCHFSVPVDVEQKCILECREWSAFLQTLCFTSAKMSRERGTIDVLTLKGMEDEKQAAVLQFLTTPIERDTVLPMEPGVLKYIQIHCHQLLADMEQVSIFPLEAEDACGLKIHGPAVACQVAEEVLQGVLSSICTRTITVNVPGVTRFLDEKECRSIMNEMETKFQVYICQKYVPWEPIADQVNES</sequence>
<dbReference type="Gene3D" id="3.30.70.330">
    <property type="match status" value="2"/>
</dbReference>
<name>A0A8C6MKW1_NOTFU</name>
<feature type="domain" description="RRM" evidence="1">
    <location>
        <begin position="10"/>
        <end position="79"/>
    </location>
</feature>
<dbReference type="EMBL" id="JAAVVJ010000005">
    <property type="protein sequence ID" value="KAF7223278.1"/>
    <property type="molecule type" value="Genomic_DNA"/>
</dbReference>
<dbReference type="InterPro" id="IPR000504">
    <property type="entry name" value="RRM_dom"/>
</dbReference>
<dbReference type="InterPro" id="IPR035979">
    <property type="entry name" value="RBD_domain_sf"/>
</dbReference>
<dbReference type="OMA" id="CEREINQ"/>
<dbReference type="CDD" id="cd12547">
    <property type="entry name" value="RRM1_2_PAR10"/>
    <property type="match status" value="1"/>
</dbReference>
<dbReference type="SUPFAM" id="SSF54928">
    <property type="entry name" value="RNA-binding domain, RBD"/>
    <property type="match status" value="1"/>
</dbReference>
<reference evidence="2" key="1">
    <citation type="submission" date="2020-03" db="EMBL/GenBank/DDBJ databases">
        <title>Intra-Species Differences in Population Size shape Life History and Genome Evolution.</title>
        <authorList>
            <person name="Willemsen D."/>
            <person name="Cui R."/>
            <person name="Valenzano D.R."/>
        </authorList>
    </citation>
    <scope>NUCLEOTIDE SEQUENCE</scope>
    <source>
        <strain evidence="2">GRZ</strain>
        <tissue evidence="2">Whole</tissue>
    </source>
</reference>
<proteinExistence type="predicted"/>
<organism evidence="5 6">
    <name type="scientific">Nothobranchius furzeri</name>
    <name type="common">Turquoise killifish</name>
    <dbReference type="NCBI Taxonomy" id="105023"/>
    <lineage>
        <taxon>Eukaryota</taxon>
        <taxon>Metazoa</taxon>
        <taxon>Chordata</taxon>
        <taxon>Craniata</taxon>
        <taxon>Vertebrata</taxon>
        <taxon>Euteleostomi</taxon>
        <taxon>Actinopterygii</taxon>
        <taxon>Neopterygii</taxon>
        <taxon>Teleostei</taxon>
        <taxon>Neoteleostei</taxon>
        <taxon>Acanthomorphata</taxon>
        <taxon>Ovalentaria</taxon>
        <taxon>Atherinomorphae</taxon>
        <taxon>Cyprinodontiformes</taxon>
        <taxon>Nothobranchiidae</taxon>
        <taxon>Nothobranchius</taxon>
    </lineage>
</organism>
<gene>
    <name evidence="5" type="primary">LOC107395859</name>
    <name evidence="2" type="ORF">G4P62_018135</name>
</gene>
<dbReference type="SMART" id="SM00360">
    <property type="entry name" value="RRM"/>
    <property type="match status" value="2"/>
</dbReference>
<evidence type="ECO:0000313" key="3">
    <source>
        <dbReference type="EMBL" id="KAF7223278.1"/>
    </source>
</evidence>
<protein>
    <submittedName>
        <fullName evidence="5">Poly [ADP-ribose] polymerase 10-like</fullName>
    </submittedName>
    <submittedName>
        <fullName evidence="4">Transcript variant X1</fullName>
    </submittedName>
    <submittedName>
        <fullName evidence="3">Transcript variant X2</fullName>
    </submittedName>
    <submittedName>
        <fullName evidence="2">Transcript variant X3</fullName>
    </submittedName>
</protein>
<dbReference type="InterPro" id="IPR034464">
    <property type="entry name" value="PAR10_RRM1_2"/>
</dbReference>
<evidence type="ECO:0000313" key="4">
    <source>
        <dbReference type="EMBL" id="KAF7223279.1"/>
    </source>
</evidence>
<dbReference type="EMBL" id="JAAVVJ010000005">
    <property type="protein sequence ID" value="KAF7223279.1"/>
    <property type="molecule type" value="Genomic_DNA"/>
</dbReference>
<dbReference type="OrthoDB" id="6133115at2759"/>
<dbReference type="Proteomes" id="UP000822369">
    <property type="component" value="Chromosome 5"/>
</dbReference>
<dbReference type="AlphaFoldDB" id="A0A8C6MKW1"/>